<reference evidence="2" key="1">
    <citation type="journal article" date="2021" name="Science">
        <title>Hunting the eagle killer: A cyanobacterial neurotoxin causes vacuolar myelinopathy.</title>
        <authorList>
            <person name="Breinlinger S."/>
            <person name="Phillips T.J."/>
            <person name="Haram B.N."/>
            <person name="Mares J."/>
            <person name="Martinez Yerena J.A."/>
            <person name="Hrouzek P."/>
            <person name="Sobotka R."/>
            <person name="Henderson W.M."/>
            <person name="Schmieder P."/>
            <person name="Williams S.M."/>
            <person name="Lauderdale J.D."/>
            <person name="Wilde H.D."/>
            <person name="Gerrin W."/>
            <person name="Kust A."/>
            <person name="Washington J.W."/>
            <person name="Wagner C."/>
            <person name="Geier B."/>
            <person name="Liebeke M."/>
            <person name="Enke H."/>
            <person name="Niedermeyer T.H.J."/>
            <person name="Wilde S.B."/>
        </authorList>
    </citation>
    <scope>NUCLEOTIDE SEQUENCE [LARGE SCALE GENOMIC DNA]</scope>
    <source>
        <strain evidence="2">Thurmond2011</strain>
    </source>
</reference>
<proteinExistence type="predicted"/>
<gene>
    <name evidence="1" type="ORF">G7B40_039880</name>
</gene>
<dbReference type="EMBL" id="JAALHA020000037">
    <property type="protein sequence ID" value="MDR9900651.1"/>
    <property type="molecule type" value="Genomic_DNA"/>
</dbReference>
<dbReference type="Proteomes" id="UP000667802">
    <property type="component" value="Unassembled WGS sequence"/>
</dbReference>
<evidence type="ECO:0000313" key="2">
    <source>
        <dbReference type="Proteomes" id="UP000667802"/>
    </source>
</evidence>
<dbReference type="RefSeq" id="WP_208341759.1">
    <property type="nucleotide sequence ID" value="NZ_CAWQFN010000023.1"/>
</dbReference>
<comment type="caution">
    <text evidence="1">The sequence shown here is derived from an EMBL/GenBank/DDBJ whole genome shotgun (WGS) entry which is preliminary data.</text>
</comment>
<keyword evidence="2" id="KW-1185">Reference proteome</keyword>
<organism evidence="1 2">
    <name type="scientific">Aetokthonos hydrillicola Thurmond2011</name>
    <dbReference type="NCBI Taxonomy" id="2712845"/>
    <lineage>
        <taxon>Bacteria</taxon>
        <taxon>Bacillati</taxon>
        <taxon>Cyanobacteriota</taxon>
        <taxon>Cyanophyceae</taxon>
        <taxon>Nostocales</taxon>
        <taxon>Hapalosiphonaceae</taxon>
        <taxon>Aetokthonos</taxon>
    </lineage>
</organism>
<protein>
    <submittedName>
        <fullName evidence="1">Uncharacterized protein</fullName>
    </submittedName>
</protein>
<dbReference type="AlphaFoldDB" id="A0AAP5M9Z5"/>
<name>A0AAP5M9Z5_9CYAN</name>
<sequence length="91" mass="10581">MKNTFRNSTSLPSNVLPFIIQENLPREEEERLILLGQYVKHLLKNNLIDREWAEKDFDQFLTNNNDRALFGLPLIPYHPGKNSKKQRGCGG</sequence>
<evidence type="ECO:0000313" key="1">
    <source>
        <dbReference type="EMBL" id="MDR9900651.1"/>
    </source>
</evidence>
<accession>A0AAP5M9Z5</accession>